<dbReference type="Proteomes" id="UP001165124">
    <property type="component" value="Unassembled WGS sequence"/>
</dbReference>
<proteinExistence type="predicted"/>
<protein>
    <submittedName>
        <fullName evidence="1">Uncharacterized protein</fullName>
    </submittedName>
</protein>
<gene>
    <name evidence="1" type="ORF">Arub01_17660</name>
</gene>
<evidence type="ECO:0000313" key="1">
    <source>
        <dbReference type="EMBL" id="GLW63522.1"/>
    </source>
</evidence>
<keyword evidence="2" id="KW-1185">Reference proteome</keyword>
<dbReference type="EMBL" id="BSRZ01000003">
    <property type="protein sequence ID" value="GLW63522.1"/>
    <property type="molecule type" value="Genomic_DNA"/>
</dbReference>
<comment type="caution">
    <text evidence="1">The sequence shown here is derived from an EMBL/GenBank/DDBJ whole genome shotgun (WGS) entry which is preliminary data.</text>
</comment>
<dbReference type="AlphaFoldDB" id="A0A9W6PVE4"/>
<accession>A0A9W6PVE4</accession>
<name>A0A9W6PVE4_9ACTN</name>
<sequence length="78" mass="9198">MLGPDLRSRRVPSAVLREDFAAERAEQLVPTLRAYRDWRGWCLLVDGIPFRSRNAFVFDMDHQTRESVTDYSPWEWGV</sequence>
<organism evidence="1 2">
    <name type="scientific">Actinomadura rubrobrunea</name>
    <dbReference type="NCBI Taxonomy" id="115335"/>
    <lineage>
        <taxon>Bacteria</taxon>
        <taxon>Bacillati</taxon>
        <taxon>Actinomycetota</taxon>
        <taxon>Actinomycetes</taxon>
        <taxon>Streptosporangiales</taxon>
        <taxon>Thermomonosporaceae</taxon>
        <taxon>Actinomadura</taxon>
    </lineage>
</organism>
<evidence type="ECO:0000313" key="2">
    <source>
        <dbReference type="Proteomes" id="UP001165124"/>
    </source>
</evidence>
<reference evidence="1" key="1">
    <citation type="submission" date="2023-02" db="EMBL/GenBank/DDBJ databases">
        <title>Actinomadura rubrobrunea NBRC 14622.</title>
        <authorList>
            <person name="Ichikawa N."/>
            <person name="Sato H."/>
            <person name="Tonouchi N."/>
        </authorList>
    </citation>
    <scope>NUCLEOTIDE SEQUENCE</scope>
    <source>
        <strain evidence="1">NBRC 14622</strain>
    </source>
</reference>